<evidence type="ECO:0000313" key="4">
    <source>
        <dbReference type="Proteomes" id="UP000703661"/>
    </source>
</evidence>
<keyword evidence="4" id="KW-1185">Reference proteome</keyword>
<gene>
    <name evidence="3" type="ORF">BGZ80_007425</name>
</gene>
<accession>A0A9P6T4A5</accession>
<dbReference type="Proteomes" id="UP000703661">
    <property type="component" value="Unassembled WGS sequence"/>
</dbReference>
<proteinExistence type="predicted"/>
<feature type="coiled-coil region" evidence="1">
    <location>
        <begin position="87"/>
        <end position="121"/>
    </location>
</feature>
<feature type="region of interest" description="Disordered" evidence="2">
    <location>
        <begin position="219"/>
        <end position="239"/>
    </location>
</feature>
<organism evidence="3 4">
    <name type="scientific">Entomortierella chlamydospora</name>
    <dbReference type="NCBI Taxonomy" id="101097"/>
    <lineage>
        <taxon>Eukaryota</taxon>
        <taxon>Fungi</taxon>
        <taxon>Fungi incertae sedis</taxon>
        <taxon>Mucoromycota</taxon>
        <taxon>Mortierellomycotina</taxon>
        <taxon>Mortierellomycetes</taxon>
        <taxon>Mortierellales</taxon>
        <taxon>Mortierellaceae</taxon>
        <taxon>Entomortierella</taxon>
    </lineage>
</organism>
<comment type="caution">
    <text evidence="3">The sequence shown here is derived from an EMBL/GenBank/DDBJ whole genome shotgun (WGS) entry which is preliminary data.</text>
</comment>
<evidence type="ECO:0000313" key="3">
    <source>
        <dbReference type="EMBL" id="KAG0023894.1"/>
    </source>
</evidence>
<evidence type="ECO:0000256" key="1">
    <source>
        <dbReference type="SAM" id="Coils"/>
    </source>
</evidence>
<dbReference type="EMBL" id="JAAAID010000038">
    <property type="protein sequence ID" value="KAG0023894.1"/>
    <property type="molecule type" value="Genomic_DNA"/>
</dbReference>
<evidence type="ECO:0000256" key="2">
    <source>
        <dbReference type="SAM" id="MobiDB-lite"/>
    </source>
</evidence>
<feature type="compositionally biased region" description="Polar residues" evidence="2">
    <location>
        <begin position="227"/>
        <end position="239"/>
    </location>
</feature>
<dbReference type="AlphaFoldDB" id="A0A9P6T4A5"/>
<name>A0A9P6T4A5_9FUNG</name>
<reference evidence="3" key="1">
    <citation type="journal article" date="2020" name="Fungal Divers.">
        <title>Resolving the Mortierellaceae phylogeny through synthesis of multi-gene phylogenetics and phylogenomics.</title>
        <authorList>
            <person name="Vandepol N."/>
            <person name="Liber J."/>
            <person name="Desiro A."/>
            <person name="Na H."/>
            <person name="Kennedy M."/>
            <person name="Barry K."/>
            <person name="Grigoriev I.V."/>
            <person name="Miller A.N."/>
            <person name="O'Donnell K."/>
            <person name="Stajich J.E."/>
            <person name="Bonito G."/>
        </authorList>
    </citation>
    <scope>NUCLEOTIDE SEQUENCE</scope>
    <source>
        <strain evidence="3">NRRL 2769</strain>
    </source>
</reference>
<protein>
    <submittedName>
        <fullName evidence="3">Uncharacterized protein</fullName>
    </submittedName>
</protein>
<sequence>MTERRARKRRQIEVRQEKADQALVHEERLLWERMEGLVDQEEIEELVDHEELVDQGDLVGQEDLATAPIHPTSEPTEDTDEEPVETKKVLRRKIRAANRKIKELESESLAMQQQLNKLRSIPVIKTPAGTSLRTEKYKRTKGKKLSDDERRAILHLLELCFQEKNLGKSVSTADPFLRTAVYFGVSPRTVRDAHMGKNLQDFKTRESKAEKLLLPDLQHDIQGDPMNYNTEHQGNQEFH</sequence>
<keyword evidence="1" id="KW-0175">Coiled coil</keyword>